<dbReference type="EMBL" id="PVXO01000006">
    <property type="protein sequence ID" value="PRR80395.1"/>
    <property type="molecule type" value="Genomic_DNA"/>
</dbReference>
<keyword evidence="1" id="KW-0946">Virion</keyword>
<name>A0A2T0B961_9CLOT</name>
<comment type="caution">
    <text evidence="1">The sequence shown here is derived from an EMBL/GenBank/DDBJ whole genome shotgun (WGS) entry which is preliminary data.</text>
</comment>
<dbReference type="SUPFAM" id="SSF56112">
    <property type="entry name" value="Protein kinase-like (PK-like)"/>
    <property type="match status" value="1"/>
</dbReference>
<dbReference type="GO" id="GO:0042601">
    <property type="term" value="C:endospore-forming forespore"/>
    <property type="evidence" value="ECO:0007669"/>
    <property type="project" value="TreeGrafter"/>
</dbReference>
<reference evidence="1 2" key="1">
    <citation type="submission" date="2018-03" db="EMBL/GenBank/DDBJ databases">
        <title>Genome sequence of Clostridium liquoris DSM 100320.</title>
        <authorList>
            <person name="Poehlein A."/>
            <person name="Daniel R."/>
        </authorList>
    </citation>
    <scope>NUCLEOTIDE SEQUENCE [LARGE SCALE GENOMIC DNA]</scope>
    <source>
        <strain evidence="1 2">DSM 100320</strain>
    </source>
</reference>
<dbReference type="Proteomes" id="UP000239706">
    <property type="component" value="Unassembled WGS sequence"/>
</dbReference>
<organism evidence="1 2">
    <name type="scientific">Clostridium liquoris</name>
    <dbReference type="NCBI Taxonomy" id="1289519"/>
    <lineage>
        <taxon>Bacteria</taxon>
        <taxon>Bacillati</taxon>
        <taxon>Bacillota</taxon>
        <taxon>Clostridia</taxon>
        <taxon>Eubacteriales</taxon>
        <taxon>Clostridiaceae</taxon>
        <taxon>Clostridium</taxon>
    </lineage>
</organism>
<dbReference type="PANTHER" id="PTHR39179:SF1">
    <property type="entry name" value="SPORE COAT PROTEIN I"/>
    <property type="match status" value="1"/>
</dbReference>
<accession>A0A2T0B961</accession>
<keyword evidence="1" id="KW-0167">Capsid protein</keyword>
<dbReference type="InterPro" id="IPR047175">
    <property type="entry name" value="CotS-like"/>
</dbReference>
<dbReference type="NCBIfam" id="TIGR02906">
    <property type="entry name" value="spore_CotS"/>
    <property type="match status" value="1"/>
</dbReference>
<dbReference type="InterPro" id="IPR014255">
    <property type="entry name" value="Spore_coat_CotS"/>
</dbReference>
<dbReference type="AlphaFoldDB" id="A0A2T0B961"/>
<proteinExistence type="predicted"/>
<gene>
    <name evidence="1" type="primary">cotI_1</name>
    <name evidence="1" type="ORF">CLLI_02760</name>
</gene>
<protein>
    <submittedName>
        <fullName evidence="1">Spore coat protein I</fullName>
    </submittedName>
</protein>
<sequence>MKTSDDNIYTIWNNEIYCMIDLVEGRESDYDNPIDLSIATKGLAELHLASEGFKGNLCSRCNSGRLINNFTRRLNEMGVFKTVALINEHKSDFDNIFLSNVDHYIAEIKNSIKLLENSFYYKLCAEENKIVLCHHDLANHNIIIKNEEAYFIDFDYAIVDLRVHDLCNFITKGTKNYAFDIEKGKNILEEYSSINPLDKRELSVLYGMLTFPQDFYSIVKDYYTRRKDWTEGTFVDRIKRKTQGEEFRLEFLKAFEDLL</sequence>
<dbReference type="Pfam" id="PF01633">
    <property type="entry name" value="Choline_kinase"/>
    <property type="match status" value="1"/>
</dbReference>
<dbReference type="InterPro" id="IPR011009">
    <property type="entry name" value="Kinase-like_dom_sf"/>
</dbReference>
<dbReference type="Gene3D" id="3.90.1200.10">
    <property type="match status" value="1"/>
</dbReference>
<evidence type="ECO:0000313" key="2">
    <source>
        <dbReference type="Proteomes" id="UP000239706"/>
    </source>
</evidence>
<evidence type="ECO:0000313" key="1">
    <source>
        <dbReference type="EMBL" id="PRR80395.1"/>
    </source>
</evidence>
<keyword evidence="2" id="KW-1185">Reference proteome</keyword>
<dbReference type="PANTHER" id="PTHR39179">
    <property type="entry name" value="SPORE COAT PROTEIN I"/>
    <property type="match status" value="1"/>
</dbReference>